<dbReference type="InterPro" id="IPR003768">
    <property type="entry name" value="ScpA"/>
</dbReference>
<evidence type="ECO:0000256" key="1">
    <source>
        <dbReference type="ARBA" id="ARBA00044777"/>
    </source>
</evidence>
<dbReference type="KEGG" id="kre:GWK63_01005"/>
<organism evidence="2 3">
    <name type="scientific">Komagataeibacter rhaeticus</name>
    <dbReference type="NCBI Taxonomy" id="215221"/>
    <lineage>
        <taxon>Bacteria</taxon>
        <taxon>Pseudomonadati</taxon>
        <taxon>Pseudomonadota</taxon>
        <taxon>Alphaproteobacteria</taxon>
        <taxon>Acetobacterales</taxon>
        <taxon>Acetobacteraceae</taxon>
        <taxon>Komagataeibacter</taxon>
    </lineage>
</organism>
<protein>
    <recommendedName>
        <fullName evidence="1">Segregation and condensation protein A</fullName>
    </recommendedName>
</protein>
<dbReference type="Proteomes" id="UP000502533">
    <property type="component" value="Chromosome"/>
</dbReference>
<evidence type="ECO:0000313" key="2">
    <source>
        <dbReference type="EMBL" id="QIP34270.1"/>
    </source>
</evidence>
<dbReference type="RefSeq" id="WP_007396995.1">
    <property type="nucleotide sequence ID" value="NZ_CALMTF010000085.1"/>
</dbReference>
<evidence type="ECO:0000313" key="3">
    <source>
        <dbReference type="Proteomes" id="UP000502533"/>
    </source>
</evidence>
<dbReference type="AlphaFoldDB" id="A0A181C6T7"/>
<accession>A0A181C6T7</accession>
<dbReference type="Gene3D" id="6.10.250.2410">
    <property type="match status" value="1"/>
</dbReference>
<keyword evidence="3" id="KW-1185">Reference proteome</keyword>
<reference evidence="2 3" key="1">
    <citation type="submission" date="2020-03" db="EMBL/GenBank/DDBJ databases">
        <title>Isolation of cellulose-producing strains, genome characterization and application of the synthesized cellulose films as an economical and sustainable material for piezoelectric sensor construction.</title>
        <authorList>
            <person name="Mangayil R.K."/>
        </authorList>
    </citation>
    <scope>NUCLEOTIDE SEQUENCE [LARGE SCALE GENOMIC DNA]</scope>
    <source>
        <strain evidence="2 3">ENS 9a1a</strain>
    </source>
</reference>
<dbReference type="PANTHER" id="PTHR33969:SF2">
    <property type="entry name" value="SEGREGATION AND CONDENSATION PROTEIN A"/>
    <property type="match status" value="1"/>
</dbReference>
<name>A0A181C6T7_9PROT</name>
<dbReference type="EMBL" id="CP050139">
    <property type="protein sequence ID" value="QIP34270.1"/>
    <property type="molecule type" value="Genomic_DNA"/>
</dbReference>
<sequence>MTDQFTLFAGGAVPDGEPVVRLALYQGSLSHLLELAHAREIDLARLDIVTLIDQLAEAVRACTTLPLGQKAQWAVMASGLLLLRSRLMLPEDDPRQQQATQEAADLRTRLLAAEGASALAGWLAARAQLGRDVHGFGGARPPESDESDQWEVDRIEFLWGCLAVFDGNWGAMPAETPFYAPVQLDLFSVEDARMRVRTCLAQARHTPVPLDWMLPECMREGEGSSLSAGQRRSAWSSTFAACLEMVKQGEAVAYQPEARMLPRFSGVEAAGEQEPESVFTKK</sequence>
<dbReference type="GeneID" id="85020720"/>
<dbReference type="PANTHER" id="PTHR33969">
    <property type="entry name" value="SEGREGATION AND CONDENSATION PROTEIN A"/>
    <property type="match status" value="1"/>
</dbReference>
<gene>
    <name evidence="2" type="ORF">GWK63_01005</name>
</gene>
<proteinExistence type="predicted"/>